<keyword evidence="2 5" id="KW-0812">Transmembrane</keyword>
<feature type="transmembrane region" description="Helical" evidence="5">
    <location>
        <begin position="89"/>
        <end position="112"/>
    </location>
</feature>
<accession>L0A6Q4</accession>
<feature type="transmembrane region" description="Helical" evidence="5">
    <location>
        <begin position="59"/>
        <end position="77"/>
    </location>
</feature>
<feature type="transmembrane region" description="Helical" evidence="5">
    <location>
        <begin position="145"/>
        <end position="165"/>
    </location>
</feature>
<gene>
    <name evidence="6" type="ordered locus">Deipe_3263</name>
</gene>
<keyword evidence="3 5" id="KW-1133">Transmembrane helix</keyword>
<feature type="transmembrane region" description="Helical" evidence="5">
    <location>
        <begin position="198"/>
        <end position="221"/>
    </location>
</feature>
<evidence type="ECO:0000256" key="3">
    <source>
        <dbReference type="ARBA" id="ARBA00022989"/>
    </source>
</evidence>
<protein>
    <submittedName>
        <fullName evidence="6">Putative effector of murein hydrolase</fullName>
    </submittedName>
</protein>
<dbReference type="GO" id="GO:0016020">
    <property type="term" value="C:membrane"/>
    <property type="evidence" value="ECO:0007669"/>
    <property type="project" value="UniProtKB-SubCell"/>
</dbReference>
<reference evidence="7" key="1">
    <citation type="submission" date="2012-03" db="EMBL/GenBank/DDBJ databases">
        <title>Complete sequence of chromosome of Deinococcus peraridilitoris DSM 19664.</title>
        <authorList>
            <person name="Lucas S."/>
            <person name="Copeland A."/>
            <person name="Lapidus A."/>
            <person name="Glavina del Rio T."/>
            <person name="Dalin E."/>
            <person name="Tice H."/>
            <person name="Bruce D."/>
            <person name="Goodwin L."/>
            <person name="Pitluck S."/>
            <person name="Peters L."/>
            <person name="Mikhailova N."/>
            <person name="Lu M."/>
            <person name="Kyrpides N."/>
            <person name="Mavromatis K."/>
            <person name="Ivanova N."/>
            <person name="Brettin T."/>
            <person name="Detter J.C."/>
            <person name="Han C."/>
            <person name="Larimer F."/>
            <person name="Land M."/>
            <person name="Hauser L."/>
            <person name="Markowitz V."/>
            <person name="Cheng J.-F."/>
            <person name="Hugenholtz P."/>
            <person name="Woyke T."/>
            <person name="Wu D."/>
            <person name="Pukall R."/>
            <person name="Steenblock K."/>
            <person name="Brambilla E."/>
            <person name="Klenk H.-P."/>
            <person name="Eisen J.A."/>
        </authorList>
    </citation>
    <scope>NUCLEOTIDE SEQUENCE [LARGE SCALE GENOMIC DNA]</scope>
    <source>
        <strain evidence="7">DSM 19664 / LMG 22246 / CIP 109416 / KR-200</strain>
    </source>
</reference>
<keyword evidence="4 5" id="KW-0472">Membrane</keyword>
<dbReference type="InterPro" id="IPR007300">
    <property type="entry name" value="CidB/LrgB"/>
</dbReference>
<dbReference type="HOGENOM" id="CLU_082099_0_1_0"/>
<dbReference type="RefSeq" id="WP_015237003.1">
    <property type="nucleotide sequence ID" value="NC_019793.1"/>
</dbReference>
<dbReference type="AlphaFoldDB" id="L0A6Q4"/>
<sequence>MTLYAALLALTLLTYALGLTLQRRWRSPLLNPTLTAAALLIPVLLLLGVPYGQYVQATTPLSSLLAPAVVALAVPMYRQRALLARQWRALLLGSALGTLTAVSVGAFTAHLVALERPVALALTTASATSPVALAVAQRLGGAPPLAATLAIVAGLIGAALLPALFDRLGLRSPLARGVAVGSVAHGIGTARMREESELAGAASTLGMGLGALWVTFVSAFLS</sequence>
<dbReference type="PANTHER" id="PTHR30249">
    <property type="entry name" value="PUTATIVE SEROTONIN TRANSPORTER"/>
    <property type="match status" value="1"/>
</dbReference>
<comment type="subcellular location">
    <subcellularLocation>
        <location evidence="1">Membrane</location>
        <topology evidence="1">Multi-pass membrane protein</topology>
    </subcellularLocation>
</comment>
<evidence type="ECO:0000313" key="6">
    <source>
        <dbReference type="EMBL" id="AFZ68705.1"/>
    </source>
</evidence>
<name>L0A6Q4_DEIPD</name>
<evidence type="ECO:0000256" key="2">
    <source>
        <dbReference type="ARBA" id="ARBA00022692"/>
    </source>
</evidence>
<dbReference type="PANTHER" id="PTHR30249:SF0">
    <property type="entry name" value="PLASTIDAL GLYCOLATE_GLYCERATE TRANSLOCATOR 1, CHLOROPLASTIC"/>
    <property type="match status" value="1"/>
</dbReference>
<dbReference type="KEGG" id="dpd:Deipe_3263"/>
<dbReference type="STRING" id="937777.Deipe_3263"/>
<evidence type="ECO:0000256" key="5">
    <source>
        <dbReference type="SAM" id="Phobius"/>
    </source>
</evidence>
<evidence type="ECO:0000256" key="4">
    <source>
        <dbReference type="ARBA" id="ARBA00023136"/>
    </source>
</evidence>
<feature type="transmembrane region" description="Helical" evidence="5">
    <location>
        <begin position="34"/>
        <end position="52"/>
    </location>
</feature>
<dbReference type="OrthoDB" id="9811701at2"/>
<keyword evidence="6" id="KW-0378">Hydrolase</keyword>
<proteinExistence type="predicted"/>
<dbReference type="GO" id="GO:0016787">
    <property type="term" value="F:hydrolase activity"/>
    <property type="evidence" value="ECO:0007669"/>
    <property type="project" value="UniProtKB-KW"/>
</dbReference>
<dbReference type="Pfam" id="PF04172">
    <property type="entry name" value="LrgB"/>
    <property type="match status" value="1"/>
</dbReference>
<keyword evidence="7" id="KW-1185">Reference proteome</keyword>
<feature type="transmembrane region" description="Helical" evidence="5">
    <location>
        <begin position="119"/>
        <end position="139"/>
    </location>
</feature>
<dbReference type="PATRIC" id="fig|937777.3.peg.3279"/>
<evidence type="ECO:0000313" key="7">
    <source>
        <dbReference type="Proteomes" id="UP000010467"/>
    </source>
</evidence>
<evidence type="ECO:0000256" key="1">
    <source>
        <dbReference type="ARBA" id="ARBA00004141"/>
    </source>
</evidence>
<dbReference type="Proteomes" id="UP000010467">
    <property type="component" value="Chromosome"/>
</dbReference>
<dbReference type="EMBL" id="CP003382">
    <property type="protein sequence ID" value="AFZ68705.1"/>
    <property type="molecule type" value="Genomic_DNA"/>
</dbReference>
<dbReference type="eggNOG" id="COG1346">
    <property type="taxonomic scope" value="Bacteria"/>
</dbReference>
<organism evidence="6 7">
    <name type="scientific">Deinococcus peraridilitoris (strain DSM 19664 / LMG 22246 / CIP 109416 / KR-200)</name>
    <dbReference type="NCBI Taxonomy" id="937777"/>
    <lineage>
        <taxon>Bacteria</taxon>
        <taxon>Thermotogati</taxon>
        <taxon>Deinococcota</taxon>
        <taxon>Deinococci</taxon>
        <taxon>Deinococcales</taxon>
        <taxon>Deinococcaceae</taxon>
        <taxon>Deinococcus</taxon>
    </lineage>
</organism>